<dbReference type="RefSeq" id="WP_245906772.1">
    <property type="nucleotide sequence ID" value="NZ_QJKI01000001.1"/>
</dbReference>
<evidence type="ECO:0000259" key="3">
    <source>
        <dbReference type="SMART" id="SM00829"/>
    </source>
</evidence>
<dbReference type="SUPFAM" id="SSF50129">
    <property type="entry name" value="GroES-like"/>
    <property type="match status" value="1"/>
</dbReference>
<dbReference type="Proteomes" id="UP000247555">
    <property type="component" value="Unassembled WGS sequence"/>
</dbReference>
<sequence>MPETTLGARQWAGVASGIVIFLSGYPMHTQMHAMLQHAPGGADTLYWGETARPVPGPGQLRVRVRAAGVNRADIVQREGRYPPPPGASPILGLEVAGEVDAVGEGVSGWAPGDALLALIPGGGYAEYALVNADEALAKPAAWSWAEAASLPEAWLTAWLNLMDVAHLQAGETALIHAGASGVGAAAIQLARWRGARVIATCGSADKAAFCQALGADAVVNYRETPDLAAAIRALGRADVALDCVGGPYLDAHLQCLNQDGRLVVIGVMGGAQAMLNLGLLLVKRIRVMGSTLRSQPLARRAALARALAEHILPAFVRGELRWTLDRQFALPDAAQAHAWVEGNHNKGKVMLLA</sequence>
<dbReference type="EMBL" id="QJKI01000001">
    <property type="protein sequence ID" value="PXX81898.1"/>
    <property type="molecule type" value="Genomic_DNA"/>
</dbReference>
<dbReference type="PANTHER" id="PTHR48106:SF18">
    <property type="entry name" value="QUINONE OXIDOREDUCTASE PIG3"/>
    <property type="match status" value="1"/>
</dbReference>
<dbReference type="GO" id="GO:0016651">
    <property type="term" value="F:oxidoreductase activity, acting on NAD(P)H"/>
    <property type="evidence" value="ECO:0007669"/>
    <property type="project" value="TreeGrafter"/>
</dbReference>
<dbReference type="InterPro" id="IPR036291">
    <property type="entry name" value="NAD(P)-bd_dom_sf"/>
</dbReference>
<evidence type="ECO:0000313" key="4">
    <source>
        <dbReference type="EMBL" id="PXX81898.1"/>
    </source>
</evidence>
<dbReference type="InterPro" id="IPR020843">
    <property type="entry name" value="ER"/>
</dbReference>
<proteinExistence type="predicted"/>
<keyword evidence="2" id="KW-0560">Oxidoreductase</keyword>
<dbReference type="InterPro" id="IPR013149">
    <property type="entry name" value="ADH-like_C"/>
</dbReference>
<evidence type="ECO:0000256" key="1">
    <source>
        <dbReference type="ARBA" id="ARBA00022857"/>
    </source>
</evidence>
<dbReference type="CDD" id="cd05276">
    <property type="entry name" value="p53_inducible_oxidoreductase"/>
    <property type="match status" value="1"/>
</dbReference>
<dbReference type="Pfam" id="PF08240">
    <property type="entry name" value="ADH_N"/>
    <property type="match status" value="1"/>
</dbReference>
<evidence type="ECO:0000313" key="5">
    <source>
        <dbReference type="Proteomes" id="UP000247555"/>
    </source>
</evidence>
<dbReference type="GO" id="GO:0070402">
    <property type="term" value="F:NADPH binding"/>
    <property type="evidence" value="ECO:0007669"/>
    <property type="project" value="TreeGrafter"/>
</dbReference>
<keyword evidence="1" id="KW-0521">NADP</keyword>
<feature type="domain" description="Enoyl reductase (ER)" evidence="3">
    <location>
        <begin position="40"/>
        <end position="351"/>
    </location>
</feature>
<gene>
    <name evidence="4" type="ORF">DFR34_101127</name>
</gene>
<protein>
    <submittedName>
        <fullName evidence="4">Putative PIG3 family NAD(P)H quinone oxidoreductase</fullName>
    </submittedName>
</protein>
<dbReference type="SUPFAM" id="SSF51735">
    <property type="entry name" value="NAD(P)-binding Rossmann-fold domains"/>
    <property type="match status" value="1"/>
</dbReference>
<dbReference type="InterPro" id="IPR013154">
    <property type="entry name" value="ADH-like_N"/>
</dbReference>
<dbReference type="Gene3D" id="3.40.50.720">
    <property type="entry name" value="NAD(P)-binding Rossmann-like Domain"/>
    <property type="match status" value="1"/>
</dbReference>
<accession>A0A318KYC3</accession>
<organism evidence="4 5">
    <name type="scientific">Rivihabitans pingtungensis</name>
    <dbReference type="NCBI Taxonomy" id="1054498"/>
    <lineage>
        <taxon>Bacteria</taxon>
        <taxon>Pseudomonadati</taxon>
        <taxon>Pseudomonadota</taxon>
        <taxon>Betaproteobacteria</taxon>
        <taxon>Neisseriales</taxon>
        <taxon>Aquaspirillaceae</taxon>
        <taxon>Rivihabitans</taxon>
    </lineage>
</organism>
<evidence type="ECO:0000256" key="2">
    <source>
        <dbReference type="ARBA" id="ARBA00023002"/>
    </source>
</evidence>
<dbReference type="Gene3D" id="3.90.180.10">
    <property type="entry name" value="Medium-chain alcohol dehydrogenases, catalytic domain"/>
    <property type="match status" value="1"/>
</dbReference>
<dbReference type="SMART" id="SM00829">
    <property type="entry name" value="PKS_ER"/>
    <property type="match status" value="1"/>
</dbReference>
<name>A0A318KYC3_9NEIS</name>
<dbReference type="InterPro" id="IPR011032">
    <property type="entry name" value="GroES-like_sf"/>
</dbReference>
<comment type="caution">
    <text evidence="4">The sequence shown here is derived from an EMBL/GenBank/DDBJ whole genome shotgun (WGS) entry which is preliminary data.</text>
</comment>
<dbReference type="InterPro" id="IPR014189">
    <property type="entry name" value="Quinone_OxRdtase_PIG3"/>
</dbReference>
<dbReference type="PANTHER" id="PTHR48106">
    <property type="entry name" value="QUINONE OXIDOREDUCTASE PIG3-RELATED"/>
    <property type="match status" value="1"/>
</dbReference>
<dbReference type="Pfam" id="PF00107">
    <property type="entry name" value="ADH_zinc_N"/>
    <property type="match status" value="1"/>
</dbReference>
<keyword evidence="5" id="KW-1185">Reference proteome</keyword>
<dbReference type="AlphaFoldDB" id="A0A318KYC3"/>
<dbReference type="NCBIfam" id="TIGR02824">
    <property type="entry name" value="quinone_pig3"/>
    <property type="match status" value="1"/>
</dbReference>
<reference evidence="4 5" key="1">
    <citation type="submission" date="2018-05" db="EMBL/GenBank/DDBJ databases">
        <title>Genomic Encyclopedia of Type Strains, Phase IV (KMG-IV): sequencing the most valuable type-strain genomes for metagenomic binning, comparative biology and taxonomic classification.</title>
        <authorList>
            <person name="Goeker M."/>
        </authorList>
    </citation>
    <scope>NUCLEOTIDE SEQUENCE [LARGE SCALE GENOMIC DNA]</scope>
    <source>
        <strain evidence="4 5">DSM 29661</strain>
    </source>
</reference>